<reference evidence="2" key="1">
    <citation type="journal article" date="2020" name="bioRxiv">
        <title>Whole genome comparisons of ergot fungi reveals the divergence and evolution of species within the genus Claviceps are the result of varying mechanisms driving genome evolution and host range expansion.</title>
        <authorList>
            <person name="Wyka S.A."/>
            <person name="Mondo S.J."/>
            <person name="Liu M."/>
            <person name="Dettman J."/>
            <person name="Nalam V."/>
            <person name="Broders K.D."/>
        </authorList>
    </citation>
    <scope>NUCLEOTIDE SEQUENCE</scope>
    <source>
        <strain evidence="2">CCC 489</strain>
    </source>
</reference>
<evidence type="ECO:0000313" key="3">
    <source>
        <dbReference type="Proteomes" id="UP000811619"/>
    </source>
</evidence>
<dbReference type="InterPro" id="IPR002575">
    <property type="entry name" value="Aminoglycoside_PTrfase"/>
</dbReference>
<proteinExistence type="predicted"/>
<dbReference type="OrthoDB" id="2831558at2759"/>
<evidence type="ECO:0000313" key="2">
    <source>
        <dbReference type="EMBL" id="KAG5915914.1"/>
    </source>
</evidence>
<feature type="domain" description="Aminoglycoside phosphotransferase" evidence="1">
    <location>
        <begin position="69"/>
        <end position="297"/>
    </location>
</feature>
<gene>
    <name evidence="2" type="ORF">E4U42_007876</name>
</gene>
<dbReference type="SUPFAM" id="SSF56112">
    <property type="entry name" value="Protein kinase-like (PK-like)"/>
    <property type="match status" value="1"/>
</dbReference>
<dbReference type="PANTHER" id="PTHR21310">
    <property type="entry name" value="AMINOGLYCOSIDE PHOSPHOTRANSFERASE-RELATED-RELATED"/>
    <property type="match status" value="1"/>
</dbReference>
<dbReference type="InterPro" id="IPR051678">
    <property type="entry name" value="AGP_Transferase"/>
</dbReference>
<dbReference type="InterPro" id="IPR011009">
    <property type="entry name" value="Kinase-like_dom_sf"/>
</dbReference>
<dbReference type="AlphaFoldDB" id="A0A8K0NI84"/>
<evidence type="ECO:0000259" key="1">
    <source>
        <dbReference type="Pfam" id="PF01636"/>
    </source>
</evidence>
<dbReference type="Proteomes" id="UP000811619">
    <property type="component" value="Unassembled WGS sequence"/>
</dbReference>
<comment type="caution">
    <text evidence="2">The sequence shown here is derived from an EMBL/GenBank/DDBJ whole genome shotgun (WGS) entry which is preliminary data.</text>
</comment>
<accession>A0A8K0NI84</accession>
<dbReference type="Pfam" id="PF01636">
    <property type="entry name" value="APH"/>
    <property type="match status" value="1"/>
</dbReference>
<name>A0A8K0NI84_9HYPO</name>
<organism evidence="2 3">
    <name type="scientific">Claviceps africana</name>
    <dbReference type="NCBI Taxonomy" id="83212"/>
    <lineage>
        <taxon>Eukaryota</taxon>
        <taxon>Fungi</taxon>
        <taxon>Dikarya</taxon>
        <taxon>Ascomycota</taxon>
        <taxon>Pezizomycotina</taxon>
        <taxon>Sordariomycetes</taxon>
        <taxon>Hypocreomycetidae</taxon>
        <taxon>Hypocreales</taxon>
        <taxon>Clavicipitaceae</taxon>
        <taxon>Claviceps</taxon>
    </lineage>
</organism>
<sequence length="410" mass="46558">MSSLRSQHESLIHTILRDRYGVLPDKFEIEPAEHAKNNHVFFIKFIHPTSETLNPPHRLFTSPIPAETSRLVLKIPKDNVGLEDAARVRNEVSFLSLARDALLPENDSLIPVVFDWSDDLSQFSFRWILEEWKAGESVTPEKMGTLDEEVQRQVLGQLAAVLHAFQTYQLPPTVAGFGGLTFDDEGVIKSGPSTIPCGRPFSSYAAFLRGMCQWQLAASERSTHLNGWRDHPKLRDRIDAFFANGLDEVIAKVPDQRPTLVHADLLFVNLLFDRETYRLTAVLDFDFSHIGAPISEYLFSFVDIYALLSSQADPMGLTRRWLLDGYPKKVDYTFRVSKLLDAVLAHAHVQKPSTIEAASHIADVWWFSQELCQAYWFMGSMTSRDPDKSLEMVKSGSARKLGRYLELWGF</sequence>
<keyword evidence="3" id="KW-1185">Reference proteome</keyword>
<protein>
    <recommendedName>
        <fullName evidence="1">Aminoglycoside phosphotransferase domain-containing protein</fullName>
    </recommendedName>
</protein>
<dbReference type="Gene3D" id="3.90.1200.10">
    <property type="match status" value="1"/>
</dbReference>
<dbReference type="EMBL" id="SRPY01000938">
    <property type="protein sequence ID" value="KAG5915914.1"/>
    <property type="molecule type" value="Genomic_DNA"/>
</dbReference>